<accession>V4PEC6</accession>
<dbReference type="Gene3D" id="2.120.10.30">
    <property type="entry name" value="TolB, C-terminal domain"/>
    <property type="match status" value="1"/>
</dbReference>
<dbReference type="InterPro" id="IPR011042">
    <property type="entry name" value="6-blade_b-propeller_TolB-like"/>
</dbReference>
<name>V4PEC6_9CAUL</name>
<dbReference type="AlphaFoldDB" id="V4PEC6"/>
<evidence type="ECO:0000313" key="2">
    <source>
        <dbReference type="EMBL" id="ESQ92302.1"/>
    </source>
</evidence>
<dbReference type="eggNOG" id="COG4247">
    <property type="taxonomic scope" value="Bacteria"/>
</dbReference>
<dbReference type="PATRIC" id="fig|1121022.4.peg.1823"/>
<protein>
    <recommendedName>
        <fullName evidence="1">BPP domain-containing protein</fullName>
    </recommendedName>
</protein>
<feature type="domain" description="BPP" evidence="1">
    <location>
        <begin position="6"/>
        <end position="336"/>
    </location>
</feature>
<dbReference type="PROSITE" id="PS51662">
    <property type="entry name" value="BP_PHYTASE"/>
    <property type="match status" value="1"/>
</dbReference>
<dbReference type="Pfam" id="PF02333">
    <property type="entry name" value="Phytase"/>
    <property type="match status" value="1"/>
</dbReference>
<dbReference type="Proteomes" id="UP000017837">
    <property type="component" value="Unassembled WGS sequence"/>
</dbReference>
<dbReference type="STRING" id="1121022.GCA_000376105_02409"/>
<gene>
    <name evidence="2" type="ORF">ABENE_09055</name>
</gene>
<evidence type="ECO:0000259" key="1">
    <source>
        <dbReference type="PROSITE" id="PS51662"/>
    </source>
</evidence>
<evidence type="ECO:0000313" key="3">
    <source>
        <dbReference type="Proteomes" id="UP000017837"/>
    </source>
</evidence>
<dbReference type="InterPro" id="IPR003431">
    <property type="entry name" value="B-propeller_Phytase"/>
</dbReference>
<reference evidence="2 3" key="1">
    <citation type="journal article" date="2014" name="Nature">
        <title>Sequential evolution of bacterial morphology by co-option of a developmental regulator.</title>
        <authorList>
            <person name="Jiang C."/>
            <person name="Brown P.J."/>
            <person name="Ducret A."/>
            <person name="Brun Y.V."/>
        </authorList>
    </citation>
    <scope>NUCLEOTIDE SEQUENCE [LARGE SCALE GENOMIC DNA]</scope>
    <source>
        <strain evidence="2 3">DSM 16100</strain>
    </source>
</reference>
<dbReference type="RefSeq" id="WP_018082076.1">
    <property type="nucleotide sequence ID" value="NZ_AQWM01000010.1"/>
</dbReference>
<dbReference type="GO" id="GO:0016158">
    <property type="term" value="F:inositol hexakisphosphate 3-phosphatase activity"/>
    <property type="evidence" value="ECO:0007669"/>
    <property type="project" value="InterPro"/>
</dbReference>
<comment type="caution">
    <text evidence="2">The sequence shown here is derived from an EMBL/GenBank/DDBJ whole genome shotgun (WGS) entry which is preliminary data.</text>
</comment>
<dbReference type="EMBL" id="AWGB01000014">
    <property type="protein sequence ID" value="ESQ92302.1"/>
    <property type="molecule type" value="Genomic_DNA"/>
</dbReference>
<sequence length="339" mass="35864">MISDSKLVDHGTGTPVVATMETEAVATKALDSADDPEIWVDAKDSHRALIYATDKKAGLYVYDLKGKQVQFLAVGPMNNVDLRSGLNIAGLPETIVAASDRVKGGAALFKLDPATLQTTPWGFVAMPTSEAYGFCVGVTKANQLTFIMVGKTGDVTQSLITTENGQPKATVMRQFATGSQSEGCVVDDVSGRLYIAEENTALWQYGLDPASGTARTAVESLPSQKLVADIEGLTLLRDDGKTYLIASSQGDSAFAVWRVEGEAPVYQGRFSVYAGKGIDAVTGTDGVAALGGQVGPYGKGVVVMQDDSDTDGEAPATARVRQNFKLVDWNEIVKALKIK</sequence>
<dbReference type="SUPFAM" id="SSF50956">
    <property type="entry name" value="Thermostable phytase (3-phytase)"/>
    <property type="match status" value="1"/>
</dbReference>
<proteinExistence type="predicted"/>
<organism evidence="2 3">
    <name type="scientific">Asticcacaulis benevestitus DSM 16100 = ATCC BAA-896</name>
    <dbReference type="NCBI Taxonomy" id="1121022"/>
    <lineage>
        <taxon>Bacteria</taxon>
        <taxon>Pseudomonadati</taxon>
        <taxon>Pseudomonadota</taxon>
        <taxon>Alphaproteobacteria</taxon>
        <taxon>Caulobacterales</taxon>
        <taxon>Caulobacteraceae</taxon>
        <taxon>Asticcacaulis</taxon>
    </lineage>
</organism>
<keyword evidence="3" id="KW-1185">Reference proteome</keyword>